<proteinExistence type="predicted"/>
<comment type="caution">
    <text evidence="2">The sequence shown here is derived from an EMBL/GenBank/DDBJ whole genome shotgun (WGS) entry which is preliminary data.</text>
</comment>
<protein>
    <submittedName>
        <fullName evidence="2">Uncharacterized protein</fullName>
    </submittedName>
</protein>
<feature type="compositionally biased region" description="Basic and acidic residues" evidence="1">
    <location>
        <begin position="1"/>
        <end position="16"/>
    </location>
</feature>
<dbReference type="AlphaFoldDB" id="A0A8H5B466"/>
<gene>
    <name evidence="2" type="ORF">D9619_006859</name>
</gene>
<name>A0A8H5B466_9AGAR</name>
<evidence type="ECO:0000313" key="3">
    <source>
        <dbReference type="Proteomes" id="UP000567179"/>
    </source>
</evidence>
<feature type="region of interest" description="Disordered" evidence="1">
    <location>
        <begin position="1"/>
        <end position="32"/>
    </location>
</feature>
<feature type="compositionally biased region" description="Polar residues" evidence="1">
    <location>
        <begin position="17"/>
        <end position="32"/>
    </location>
</feature>
<evidence type="ECO:0000256" key="1">
    <source>
        <dbReference type="SAM" id="MobiDB-lite"/>
    </source>
</evidence>
<accession>A0A8H5B466</accession>
<dbReference type="Proteomes" id="UP000567179">
    <property type="component" value="Unassembled WGS sequence"/>
</dbReference>
<keyword evidence="3" id="KW-1185">Reference proteome</keyword>
<evidence type="ECO:0000313" key="2">
    <source>
        <dbReference type="EMBL" id="KAF5316356.1"/>
    </source>
</evidence>
<sequence length="94" mass="10668">MLHDATRRNRTRHDTTQRNWVTKGESTGESWSQRPIRYVKIPPLSLLATAGADNRIRPCANSLVPSPHLPNHFALTRKRPPVRTLSLHLCLDAP</sequence>
<reference evidence="2 3" key="1">
    <citation type="journal article" date="2020" name="ISME J.">
        <title>Uncovering the hidden diversity of litter-decomposition mechanisms in mushroom-forming fungi.</title>
        <authorList>
            <person name="Floudas D."/>
            <person name="Bentzer J."/>
            <person name="Ahren D."/>
            <person name="Johansson T."/>
            <person name="Persson P."/>
            <person name="Tunlid A."/>
        </authorList>
    </citation>
    <scope>NUCLEOTIDE SEQUENCE [LARGE SCALE GENOMIC DNA]</scope>
    <source>
        <strain evidence="2 3">CBS 101986</strain>
    </source>
</reference>
<dbReference type="EMBL" id="JAACJJ010000042">
    <property type="protein sequence ID" value="KAF5316356.1"/>
    <property type="molecule type" value="Genomic_DNA"/>
</dbReference>
<organism evidence="2 3">
    <name type="scientific">Psilocybe cf. subviscida</name>
    <dbReference type="NCBI Taxonomy" id="2480587"/>
    <lineage>
        <taxon>Eukaryota</taxon>
        <taxon>Fungi</taxon>
        <taxon>Dikarya</taxon>
        <taxon>Basidiomycota</taxon>
        <taxon>Agaricomycotina</taxon>
        <taxon>Agaricomycetes</taxon>
        <taxon>Agaricomycetidae</taxon>
        <taxon>Agaricales</taxon>
        <taxon>Agaricineae</taxon>
        <taxon>Strophariaceae</taxon>
        <taxon>Psilocybe</taxon>
    </lineage>
</organism>